<dbReference type="SUPFAM" id="SSF55797">
    <property type="entry name" value="PR-1-like"/>
    <property type="match status" value="1"/>
</dbReference>
<dbReference type="PROSITE" id="PS01009">
    <property type="entry name" value="CRISP_1"/>
    <property type="match status" value="1"/>
</dbReference>
<dbReference type="Gene3D" id="3.40.33.10">
    <property type="entry name" value="CAP"/>
    <property type="match status" value="1"/>
</dbReference>
<dbReference type="CDD" id="cd05382">
    <property type="entry name" value="CAP_GAPR1-like"/>
    <property type="match status" value="1"/>
</dbReference>
<dbReference type="InterPro" id="IPR034113">
    <property type="entry name" value="SCP_GAPR1-like"/>
</dbReference>
<evidence type="ECO:0000256" key="1">
    <source>
        <dbReference type="SAM" id="MobiDB-lite"/>
    </source>
</evidence>
<evidence type="ECO:0000259" key="2">
    <source>
        <dbReference type="SMART" id="SM00198"/>
    </source>
</evidence>
<proteinExistence type="predicted"/>
<evidence type="ECO:0000313" key="3">
    <source>
        <dbReference type="EMBL" id="CAM0512208.1"/>
    </source>
</evidence>
<comment type="caution">
    <text evidence="3">The sequence shown here is derived from an EMBL/GenBank/DDBJ whole genome shotgun (WGS) entry which is preliminary data.</text>
</comment>
<dbReference type="InterPro" id="IPR001283">
    <property type="entry name" value="CRISP-related"/>
</dbReference>
<evidence type="ECO:0000313" key="4">
    <source>
        <dbReference type="Proteomes" id="UP001189180"/>
    </source>
</evidence>
<dbReference type="EMBL" id="CANUEZ050000199">
    <property type="protein sequence ID" value="CAM0512208.1"/>
    <property type="molecule type" value="Genomic_DNA"/>
</dbReference>
<feature type="compositionally biased region" description="Basic residues" evidence="1">
    <location>
        <begin position="162"/>
        <end position="179"/>
    </location>
</feature>
<dbReference type="PANTHER" id="PTHR10334">
    <property type="entry name" value="CYSTEINE-RICH SECRETORY PROTEIN-RELATED"/>
    <property type="match status" value="1"/>
</dbReference>
<dbReference type="InterPro" id="IPR014044">
    <property type="entry name" value="CAP_dom"/>
</dbReference>
<dbReference type="Pfam" id="PF00188">
    <property type="entry name" value="CAP"/>
    <property type="match status" value="1"/>
</dbReference>
<dbReference type="SMART" id="SM00198">
    <property type="entry name" value="SCP"/>
    <property type="match status" value="1"/>
</dbReference>
<dbReference type="AlphaFoldDB" id="A0ABC9HHL9"/>
<feature type="region of interest" description="Disordered" evidence="1">
    <location>
        <begin position="162"/>
        <end position="252"/>
    </location>
</feature>
<dbReference type="InterPro" id="IPR035940">
    <property type="entry name" value="CAP_sf"/>
</dbReference>
<dbReference type="Proteomes" id="UP001189180">
    <property type="component" value="Unassembled WGS sequence"/>
</dbReference>
<dbReference type="PRINTS" id="PR00837">
    <property type="entry name" value="V5TPXLIKE"/>
</dbReference>
<accession>A0ABC9HHL9</accession>
<reference evidence="3 4" key="1">
    <citation type="submission" date="2024-08" db="EMBL/GenBank/DDBJ databases">
        <authorList>
            <person name="Paterson S."/>
        </authorList>
    </citation>
    <scope>NUCLEOTIDE SEQUENCE [LARGE SCALE GENOMIC DNA]</scope>
</reference>
<protein>
    <recommendedName>
        <fullName evidence="2">SCP domain-containing protein</fullName>
    </recommendedName>
</protein>
<dbReference type="InterPro" id="IPR018244">
    <property type="entry name" value="Allrgn_V5/Tpx1_CS"/>
</dbReference>
<gene>
    <name evidence="3" type="ORF">FHB240107_LOCUS6546</name>
</gene>
<keyword evidence="4" id="KW-1185">Reference proteome</keyword>
<dbReference type="FunFam" id="3.40.33.10:FF:000002">
    <property type="entry name" value="Golgi-associated plant pathogenesis-related protein 1"/>
    <property type="match status" value="1"/>
</dbReference>
<sequence length="275" mass="30440">MVDKSLNAEFIDAHNEYRALHGCGKLKFDMALARSAQKYAEQLAQLGYMNHSSCDGYGENLAARSSSGVAIMTGREATKMWYDEIILHDFKGGYNGATGHFSQVIWKNTTNAGFGRASTKDGHKMFMVGHYTPPGNVQGEFEANVPRLTSRKKSSVFGKLFQKRKKSKEPKVVSKKHGKNSAGEKEIVVSESPQRQQRRPSSALVVVNSKKRGKSQSTEREIVVPPNSHARKTASPAKQTLFSSSTTSSSTHRVVIVREFEDKNRSKGGVFKKKP</sequence>
<name>A0ABC9HHL9_FASHE</name>
<organism evidence="3 4">
    <name type="scientific">Fasciola hepatica</name>
    <name type="common">Liver fluke</name>
    <dbReference type="NCBI Taxonomy" id="6192"/>
    <lineage>
        <taxon>Eukaryota</taxon>
        <taxon>Metazoa</taxon>
        <taxon>Spiralia</taxon>
        <taxon>Lophotrochozoa</taxon>
        <taxon>Platyhelminthes</taxon>
        <taxon>Trematoda</taxon>
        <taxon>Digenea</taxon>
        <taxon>Plagiorchiida</taxon>
        <taxon>Echinostomata</taxon>
        <taxon>Echinostomatoidea</taxon>
        <taxon>Fasciolidae</taxon>
        <taxon>Fasciola</taxon>
    </lineage>
</organism>
<feature type="domain" description="SCP" evidence="2">
    <location>
        <begin position="5"/>
        <end position="139"/>
    </location>
</feature>